<dbReference type="PANTHER" id="PTHR35333">
    <property type="entry name" value="BETA-LACTAMASE"/>
    <property type="match status" value="1"/>
</dbReference>
<dbReference type="SUPFAM" id="SSF56601">
    <property type="entry name" value="beta-lactamase/transpeptidase-like"/>
    <property type="match status" value="1"/>
</dbReference>
<accession>X0WK93</accession>
<evidence type="ECO:0000313" key="2">
    <source>
        <dbReference type="EMBL" id="GAG24918.1"/>
    </source>
</evidence>
<dbReference type="PANTHER" id="PTHR35333:SF3">
    <property type="entry name" value="BETA-LACTAMASE-TYPE TRANSPEPTIDASE FOLD CONTAINING PROTEIN"/>
    <property type="match status" value="1"/>
</dbReference>
<gene>
    <name evidence="2" type="ORF">S01H1_51659</name>
</gene>
<dbReference type="GO" id="GO:0046677">
    <property type="term" value="P:response to antibiotic"/>
    <property type="evidence" value="ECO:0007669"/>
    <property type="project" value="InterPro"/>
</dbReference>
<reference evidence="2" key="1">
    <citation type="journal article" date="2014" name="Front. Microbiol.">
        <title>High frequency of phylogenetically diverse reductive dehalogenase-homologous genes in deep subseafloor sedimentary metagenomes.</title>
        <authorList>
            <person name="Kawai M."/>
            <person name="Futagami T."/>
            <person name="Toyoda A."/>
            <person name="Takaki Y."/>
            <person name="Nishi S."/>
            <person name="Hori S."/>
            <person name="Arai W."/>
            <person name="Tsubouchi T."/>
            <person name="Morono Y."/>
            <person name="Uchiyama I."/>
            <person name="Ito T."/>
            <person name="Fujiyama A."/>
            <person name="Inagaki F."/>
            <person name="Takami H."/>
        </authorList>
    </citation>
    <scope>NUCLEOTIDE SEQUENCE</scope>
    <source>
        <strain evidence="2">Expedition CK06-06</strain>
    </source>
</reference>
<dbReference type="GO" id="GO:0008800">
    <property type="term" value="F:beta-lactamase activity"/>
    <property type="evidence" value="ECO:0007669"/>
    <property type="project" value="InterPro"/>
</dbReference>
<evidence type="ECO:0000259" key="1">
    <source>
        <dbReference type="Pfam" id="PF13354"/>
    </source>
</evidence>
<comment type="caution">
    <text evidence="2">The sequence shown here is derived from an EMBL/GenBank/DDBJ whole genome shotgun (WGS) entry which is preliminary data.</text>
</comment>
<dbReference type="Pfam" id="PF13354">
    <property type="entry name" value="Beta-lactamase2"/>
    <property type="match status" value="1"/>
</dbReference>
<dbReference type="AlphaFoldDB" id="X0WK93"/>
<dbReference type="InterPro" id="IPR045155">
    <property type="entry name" value="Beta-lactam_cat"/>
</dbReference>
<dbReference type="GO" id="GO:0030655">
    <property type="term" value="P:beta-lactam antibiotic catabolic process"/>
    <property type="evidence" value="ECO:0007669"/>
    <property type="project" value="InterPro"/>
</dbReference>
<dbReference type="EMBL" id="BARS01033346">
    <property type="protein sequence ID" value="GAG24918.1"/>
    <property type="molecule type" value="Genomic_DNA"/>
</dbReference>
<feature type="non-terminal residue" evidence="2">
    <location>
        <position position="1"/>
    </location>
</feature>
<sequence>LSKISKITVLLAFFIVFMQFSVWAEQEAQAPTGIERLKKQIEGVIRGTEGEVGVAVKHLESGQELYINGDMNFPMASVFKVPILVEVLAQIKEGKFTLKDEISIQKTDQHLGSGMLSDLEAPGIKLSLRNLITMMMIISDNSATDILLTKVGAENVNNRLRSYGIGEITVNRTCQQLIMDLVGLDYEKYKGISLDEFSEVYRAERKKDPEAFEDARKKFTQIMKDQSTPRAMNRLLEMIYKKEVVDEESCDLILSVMLEC</sequence>
<name>X0WK93_9ZZZZ</name>
<feature type="non-terminal residue" evidence="2">
    <location>
        <position position="260"/>
    </location>
</feature>
<dbReference type="InterPro" id="IPR012338">
    <property type="entry name" value="Beta-lactam/transpept-like"/>
</dbReference>
<dbReference type="Gene3D" id="3.40.710.10">
    <property type="entry name" value="DD-peptidase/beta-lactamase superfamily"/>
    <property type="match status" value="1"/>
</dbReference>
<organism evidence="2">
    <name type="scientific">marine sediment metagenome</name>
    <dbReference type="NCBI Taxonomy" id="412755"/>
    <lineage>
        <taxon>unclassified sequences</taxon>
        <taxon>metagenomes</taxon>
        <taxon>ecological metagenomes</taxon>
    </lineage>
</organism>
<dbReference type="InterPro" id="IPR000871">
    <property type="entry name" value="Beta-lactam_class-A"/>
</dbReference>
<proteinExistence type="predicted"/>
<feature type="domain" description="Beta-lactamase class A catalytic" evidence="1">
    <location>
        <begin position="53"/>
        <end position="257"/>
    </location>
</feature>
<protein>
    <recommendedName>
        <fullName evidence="1">Beta-lactamase class A catalytic domain-containing protein</fullName>
    </recommendedName>
</protein>